<organism evidence="1">
    <name type="scientific">Tanacetum cinerariifolium</name>
    <name type="common">Dalmatian daisy</name>
    <name type="synonym">Chrysanthemum cinerariifolium</name>
    <dbReference type="NCBI Taxonomy" id="118510"/>
    <lineage>
        <taxon>Eukaryota</taxon>
        <taxon>Viridiplantae</taxon>
        <taxon>Streptophyta</taxon>
        <taxon>Embryophyta</taxon>
        <taxon>Tracheophyta</taxon>
        <taxon>Spermatophyta</taxon>
        <taxon>Magnoliopsida</taxon>
        <taxon>eudicotyledons</taxon>
        <taxon>Gunneridae</taxon>
        <taxon>Pentapetalae</taxon>
        <taxon>asterids</taxon>
        <taxon>campanulids</taxon>
        <taxon>Asterales</taxon>
        <taxon>Asteraceae</taxon>
        <taxon>Asteroideae</taxon>
        <taxon>Anthemideae</taxon>
        <taxon>Anthemidinae</taxon>
        <taxon>Tanacetum</taxon>
    </lineage>
</organism>
<dbReference type="CDD" id="cd09272">
    <property type="entry name" value="RNase_HI_RT_Ty1"/>
    <property type="match status" value="1"/>
</dbReference>
<evidence type="ECO:0000313" key="1">
    <source>
        <dbReference type="EMBL" id="GEX89259.1"/>
    </source>
</evidence>
<dbReference type="AlphaFoldDB" id="A0A699HCP8"/>
<comment type="caution">
    <text evidence="1">The sequence shown here is derived from an EMBL/GenBank/DDBJ whole genome shotgun (WGS) entry which is preliminary data.</text>
</comment>
<proteinExistence type="predicted"/>
<dbReference type="EMBL" id="BKCJ010137159">
    <property type="protein sequence ID" value="GEX89259.1"/>
    <property type="molecule type" value="Genomic_DNA"/>
</dbReference>
<gene>
    <name evidence="1" type="ORF">Tci_361234</name>
</gene>
<evidence type="ECO:0008006" key="2">
    <source>
        <dbReference type="Google" id="ProtNLM"/>
    </source>
</evidence>
<protein>
    <recommendedName>
        <fullName evidence="2">Retrovirus-related Pol polyprotein from transposon TNT 1-94</fullName>
    </recommendedName>
</protein>
<accession>A0A699HCP8</accession>
<name>A0A699HCP8_TANCI</name>
<reference evidence="1" key="1">
    <citation type="journal article" date="2019" name="Sci. Rep.">
        <title>Draft genome of Tanacetum cinerariifolium, the natural source of mosquito coil.</title>
        <authorList>
            <person name="Yamashiro T."/>
            <person name="Shiraishi A."/>
            <person name="Satake H."/>
            <person name="Nakayama K."/>
        </authorList>
    </citation>
    <scope>NUCLEOTIDE SEQUENCE</scope>
</reference>
<sequence>MLVWYEHVAMSSTCHRLTAATVEKPARMAALAILITEASQSRQHGKSESSAKQSTTAMSSTEAEYIVVAEASMEAVWMRKFIDRLRDVMPSNKRPIDMLCDNVPAIATANDIRIMRRARRYQRKHHYIREVILAGEILQKESSHK</sequence>